<reference evidence="2 3" key="1">
    <citation type="submission" date="2023-08" db="EMBL/GenBank/DDBJ databases">
        <title>Black Yeasts Isolated from many extreme environments.</title>
        <authorList>
            <person name="Coleine C."/>
            <person name="Stajich J.E."/>
            <person name="Selbmann L."/>
        </authorList>
    </citation>
    <scope>NUCLEOTIDE SEQUENCE [LARGE SCALE GENOMIC DNA]</scope>
    <source>
        <strain evidence="2 3">CCFEE 5910</strain>
    </source>
</reference>
<proteinExistence type="predicted"/>
<keyword evidence="3" id="KW-1185">Reference proteome</keyword>
<gene>
    <name evidence="2" type="ORF">LTR05_001589</name>
</gene>
<dbReference type="AlphaFoldDB" id="A0AAN7TIP0"/>
<protein>
    <submittedName>
        <fullName evidence="2">Uncharacterized protein</fullName>
    </submittedName>
</protein>
<feature type="compositionally biased region" description="Basic and acidic residues" evidence="1">
    <location>
        <begin position="244"/>
        <end position="256"/>
    </location>
</feature>
<feature type="compositionally biased region" description="Basic and acidic residues" evidence="1">
    <location>
        <begin position="109"/>
        <end position="124"/>
    </location>
</feature>
<sequence length="384" mass="42646">MATAKEQMQILGLNPGEYSAIRLDVLDFLDKASGSKQATSELSASLLTSHLADFVESQRGGYFFRQQMVTTGENAGVPGVAWLHGVDRQTILKGLPRIAIRWIKRRRPDKAPETDSVEPEERQTRRSTVNVEGEIGEIAVAPTVELEGPIEGAVATQWSESDRRGDSRGTTLGPESPELTEGLDDPPEPFPSGTKRKYQEDSTEEQEEQTGGQTDDDVDSGAENSDAEAFVNPPSSTNKRIRRTERMTSRYTEHRWPGTSTTPRVEPLTVLANVPSGHRSPSLPQPVETANATRRTHDEASRRFGFSTPSHRQSQAHNDAAVDLLINHVRRMIFKRINVAEGKIIAAGNDLEKLRVHDAVMEAFKGFNDEFQVIVNAMRRQPDW</sequence>
<evidence type="ECO:0000313" key="3">
    <source>
        <dbReference type="Proteomes" id="UP001309876"/>
    </source>
</evidence>
<dbReference type="EMBL" id="JAVRRJ010000001">
    <property type="protein sequence ID" value="KAK5091406.1"/>
    <property type="molecule type" value="Genomic_DNA"/>
</dbReference>
<dbReference type="Proteomes" id="UP001309876">
    <property type="component" value="Unassembled WGS sequence"/>
</dbReference>
<feature type="compositionally biased region" description="Acidic residues" evidence="1">
    <location>
        <begin position="201"/>
        <end position="220"/>
    </location>
</feature>
<name>A0AAN7TIP0_9EURO</name>
<organism evidence="2 3">
    <name type="scientific">Lithohypha guttulata</name>
    <dbReference type="NCBI Taxonomy" id="1690604"/>
    <lineage>
        <taxon>Eukaryota</taxon>
        <taxon>Fungi</taxon>
        <taxon>Dikarya</taxon>
        <taxon>Ascomycota</taxon>
        <taxon>Pezizomycotina</taxon>
        <taxon>Eurotiomycetes</taxon>
        <taxon>Chaetothyriomycetidae</taxon>
        <taxon>Chaetothyriales</taxon>
        <taxon>Trichomeriaceae</taxon>
        <taxon>Lithohypha</taxon>
    </lineage>
</organism>
<feature type="compositionally biased region" description="Polar residues" evidence="1">
    <location>
        <begin position="307"/>
        <end position="316"/>
    </location>
</feature>
<evidence type="ECO:0000313" key="2">
    <source>
        <dbReference type="EMBL" id="KAK5091406.1"/>
    </source>
</evidence>
<comment type="caution">
    <text evidence="2">The sequence shown here is derived from an EMBL/GenBank/DDBJ whole genome shotgun (WGS) entry which is preliminary data.</text>
</comment>
<feature type="region of interest" description="Disordered" evidence="1">
    <location>
        <begin position="107"/>
        <end position="316"/>
    </location>
</feature>
<accession>A0AAN7TIP0</accession>
<evidence type="ECO:0000256" key="1">
    <source>
        <dbReference type="SAM" id="MobiDB-lite"/>
    </source>
</evidence>